<dbReference type="Gene3D" id="1.25.40.20">
    <property type="entry name" value="Ankyrin repeat-containing domain"/>
    <property type="match status" value="3"/>
</dbReference>
<evidence type="ECO:0000256" key="4">
    <source>
        <dbReference type="ARBA" id="ARBA00023043"/>
    </source>
</evidence>
<dbReference type="Pfam" id="PF12796">
    <property type="entry name" value="Ank_2"/>
    <property type="match status" value="1"/>
</dbReference>
<evidence type="ECO:0000256" key="6">
    <source>
        <dbReference type="PROSITE-ProRule" id="PRU00023"/>
    </source>
</evidence>
<keyword evidence="3" id="KW-0833">Ubl conjugation pathway</keyword>
<feature type="repeat" description="ANK" evidence="6">
    <location>
        <begin position="40"/>
        <end position="72"/>
    </location>
</feature>
<dbReference type="Gene3D" id="1.25.40.10">
    <property type="entry name" value="Tetratricopeptide repeat domain"/>
    <property type="match status" value="1"/>
</dbReference>
<reference evidence="8" key="1">
    <citation type="submission" date="2022-11" db="UniProtKB">
        <authorList>
            <consortium name="WormBaseParasite"/>
        </authorList>
    </citation>
    <scope>IDENTIFICATION</scope>
</reference>
<dbReference type="SMART" id="SM00248">
    <property type="entry name" value="ANK"/>
    <property type="match status" value="8"/>
</dbReference>
<dbReference type="PROSITE" id="PS50088">
    <property type="entry name" value="ANK_REPEAT"/>
    <property type="match status" value="5"/>
</dbReference>
<dbReference type="InterPro" id="IPR011990">
    <property type="entry name" value="TPR-like_helical_dom_sf"/>
</dbReference>
<evidence type="ECO:0000256" key="3">
    <source>
        <dbReference type="ARBA" id="ARBA00022786"/>
    </source>
</evidence>
<comment type="pathway">
    <text evidence="1">Protein modification; protein ubiquitination.</text>
</comment>
<name>A0A914XP01_9BILA</name>
<keyword evidence="2" id="KW-0677">Repeat</keyword>
<feature type="repeat" description="ANK" evidence="6">
    <location>
        <begin position="147"/>
        <end position="179"/>
    </location>
</feature>
<dbReference type="PANTHER" id="PTHR24173">
    <property type="entry name" value="ANKYRIN REPEAT CONTAINING"/>
    <property type="match status" value="1"/>
</dbReference>
<dbReference type="InterPro" id="IPR002110">
    <property type="entry name" value="Ankyrin_rpt"/>
</dbReference>
<keyword evidence="7" id="KW-1185">Reference proteome</keyword>
<protein>
    <submittedName>
        <fullName evidence="8">Uncharacterized protein</fullName>
    </submittedName>
</protein>
<proteinExistence type="inferred from homology"/>
<evidence type="ECO:0000256" key="5">
    <source>
        <dbReference type="ARBA" id="ARBA00038500"/>
    </source>
</evidence>
<dbReference type="PANTHER" id="PTHR24173:SF85">
    <property type="entry name" value="PROTEIN FEM-1 HOMOLOG CG6966"/>
    <property type="match status" value="1"/>
</dbReference>
<keyword evidence="4 6" id="KW-0040">ANK repeat</keyword>
<evidence type="ECO:0000313" key="8">
    <source>
        <dbReference type="WBParaSite" id="PSAMB.scaffold986size37625.g10393.t1"/>
    </source>
</evidence>
<dbReference type="Pfam" id="PF13637">
    <property type="entry name" value="Ank_4"/>
    <property type="match status" value="1"/>
</dbReference>
<dbReference type="SUPFAM" id="SSF48403">
    <property type="entry name" value="Ankyrin repeat"/>
    <property type="match status" value="2"/>
</dbReference>
<dbReference type="WBParaSite" id="PSAMB.scaffold986size37625.g10393.t1">
    <property type="protein sequence ID" value="PSAMB.scaffold986size37625.g10393.t1"/>
    <property type="gene ID" value="PSAMB.scaffold986size37625.g10393"/>
</dbReference>
<accession>A0A914XP01</accession>
<evidence type="ECO:0000256" key="2">
    <source>
        <dbReference type="ARBA" id="ARBA00022737"/>
    </source>
</evidence>
<dbReference type="AlphaFoldDB" id="A0A914XP01"/>
<feature type="repeat" description="ANK" evidence="6">
    <location>
        <begin position="180"/>
        <end position="212"/>
    </location>
</feature>
<dbReference type="PROSITE" id="PS50297">
    <property type="entry name" value="ANK_REP_REGION"/>
    <property type="match status" value="5"/>
</dbReference>
<evidence type="ECO:0000256" key="1">
    <source>
        <dbReference type="ARBA" id="ARBA00004906"/>
    </source>
</evidence>
<comment type="similarity">
    <text evidence="5">Belongs to the fem-1 family.</text>
</comment>
<feature type="repeat" description="ANK" evidence="6">
    <location>
        <begin position="537"/>
        <end position="571"/>
    </location>
</feature>
<evidence type="ECO:0000313" key="7">
    <source>
        <dbReference type="Proteomes" id="UP000887566"/>
    </source>
</evidence>
<dbReference type="Pfam" id="PF00023">
    <property type="entry name" value="Ank"/>
    <property type="match status" value="2"/>
</dbReference>
<organism evidence="7 8">
    <name type="scientific">Plectus sambesii</name>
    <dbReference type="NCBI Taxonomy" id="2011161"/>
    <lineage>
        <taxon>Eukaryota</taxon>
        <taxon>Metazoa</taxon>
        <taxon>Ecdysozoa</taxon>
        <taxon>Nematoda</taxon>
        <taxon>Chromadorea</taxon>
        <taxon>Plectida</taxon>
        <taxon>Plectina</taxon>
        <taxon>Plectoidea</taxon>
        <taxon>Plectidae</taxon>
        <taxon>Plectus</taxon>
    </lineage>
</organism>
<dbReference type="InterPro" id="IPR036770">
    <property type="entry name" value="Ankyrin_rpt-contain_sf"/>
</dbReference>
<feature type="repeat" description="ANK" evidence="6">
    <location>
        <begin position="81"/>
        <end position="113"/>
    </location>
</feature>
<sequence length="628" mass="68865">MEYRAIIFNSARDGNLRRLRVFLEDRPPDIVSTLLETKTFGTPSLVIAARNGHLDVVNYLISKGSDLSATGTVTFDGETIEGAPAIWAASAAGHVEVTQALLTAGADVNQTTASNSSALRGACYDGHLAVVRLLVGYHANVEIGNRHGHTPLMIAAYREKTAIVEYLLKVGADPNAVSSKGNTALHDAAEAGHVTIAQMLLDAGARIQKDDHGLTPMLSAAMIGNKNVVDLFRPMCTAQEQVDALKLLGATNVDKRRDISSAIRVWREAVILQSKAAITSTSDEPPPKPVSKFELPVVYEQVKELDSESYLDTILGDPDSLRMQALLIRERILGDRHPETHYYLRYRGAIYADVGQFERCFQLWTHALHLQQSCLEPLNQMTQATILAFAEIFGYILNERSLTRNAEAPITLTSEHIVSVLEKAVDEIERGCGEQSPSTVDGDEGCQGRMAVVCLYLVELIGRLEPGKSLEETDMLRALRRLVRIGARACDGSSPLHAACDEQSSAAGRYPTARFPSLFVVRRLMAVGGDVWARDGKGNTPLHVVLRNKQPRLSIAKYLLAHGAPILSRSSDDVRPWDIIKLNAVMRTEMKPGRFLTLKGLASNAIRRAHLPYEGVIPRDLLQFVHTH</sequence>
<dbReference type="Proteomes" id="UP000887566">
    <property type="component" value="Unplaced"/>
</dbReference>